<keyword evidence="2" id="KW-0156">Chromatin regulator</keyword>
<evidence type="ECO:0000256" key="5">
    <source>
        <dbReference type="ARBA" id="ARBA00023242"/>
    </source>
</evidence>
<dbReference type="GO" id="GO:0035267">
    <property type="term" value="C:NuA4 histone acetyltransferase complex"/>
    <property type="evidence" value="ECO:0007669"/>
    <property type="project" value="TreeGrafter"/>
</dbReference>
<evidence type="ECO:0000256" key="3">
    <source>
        <dbReference type="ARBA" id="ARBA00023015"/>
    </source>
</evidence>
<dbReference type="Gene3D" id="2.30.30.140">
    <property type="match status" value="1"/>
</dbReference>
<keyword evidence="4" id="KW-0804">Transcription</keyword>
<dbReference type="OrthoDB" id="124855at2759"/>
<evidence type="ECO:0000259" key="8">
    <source>
        <dbReference type="Pfam" id="PF22732"/>
    </source>
</evidence>
<dbReference type="PANTHER" id="PTHR10880:SF48">
    <property type="entry name" value="MORTALITY FACTOR 4 LIKE 2"/>
    <property type="match status" value="1"/>
</dbReference>
<feature type="domain" description="MRG" evidence="7">
    <location>
        <begin position="168"/>
        <end position="374"/>
    </location>
</feature>
<feature type="region of interest" description="Disordered" evidence="6">
    <location>
        <begin position="92"/>
        <end position="131"/>
    </location>
</feature>
<comment type="subcellular location">
    <subcellularLocation>
        <location evidence="1">Nucleus</location>
    </subcellularLocation>
</comment>
<evidence type="ECO:0000256" key="6">
    <source>
        <dbReference type="SAM" id="MobiDB-lite"/>
    </source>
</evidence>
<reference evidence="12" key="1">
    <citation type="submission" date="2016-04" db="UniProtKB">
        <authorList>
            <consortium name="WormBaseParasite"/>
        </authorList>
    </citation>
    <scope>IDENTIFICATION</scope>
</reference>
<sequence>MYSYATTNYSKIAVKSYEINDKVLCRHIDNLYYEAKIIAVEQSDNEAVYTVHYQGWNQRHDEKIPHNATLERFLEYTPANIEKAKTELKDAQARVLQSKRKGKKHLSDEKKGGTDSRGSTPSDKRGASSSRAASVTSEKCYLLRIILLGSSAVSQGRKRKSAQTGDTEPIVDFVRKNEIKIEMPLVLKEILVDDQDMIVRQMHIPRIPARFTVSDIIRQYAEYMGNSLEAKESLLFELGGDETQMKSTIVTMIESSYGMRDYFNSTLGSQLLYKFERPQYTDLLAEFESKEDVTKPSSTKKAKSSSPETEDKFKPSEQYGFIHLLRLFVRFGSMLSLATWTDRAVQTIVGHVHNFLKFLEVNRHKFFDLETDYIVSTPEYQKRVWNS</sequence>
<evidence type="ECO:0000256" key="1">
    <source>
        <dbReference type="ARBA" id="ARBA00004123"/>
    </source>
</evidence>
<dbReference type="InterPro" id="IPR026541">
    <property type="entry name" value="MRG_dom"/>
</dbReference>
<name>A0A0N4UIZ0_DRAME</name>
<organism evidence="10 12">
    <name type="scientific">Dracunculus medinensis</name>
    <name type="common">Guinea worm</name>
    <dbReference type="NCBI Taxonomy" id="318479"/>
    <lineage>
        <taxon>Eukaryota</taxon>
        <taxon>Metazoa</taxon>
        <taxon>Ecdysozoa</taxon>
        <taxon>Nematoda</taxon>
        <taxon>Chromadorea</taxon>
        <taxon>Rhabditida</taxon>
        <taxon>Spirurina</taxon>
        <taxon>Dracunculoidea</taxon>
        <taxon>Dracunculidae</taxon>
        <taxon>Dracunculus</taxon>
    </lineage>
</organism>
<evidence type="ECO:0000256" key="2">
    <source>
        <dbReference type="ARBA" id="ARBA00022853"/>
    </source>
</evidence>
<dbReference type="SUPFAM" id="SSF54160">
    <property type="entry name" value="Chromo domain-like"/>
    <property type="match status" value="1"/>
</dbReference>
<dbReference type="GO" id="GO:0006325">
    <property type="term" value="P:chromatin organization"/>
    <property type="evidence" value="ECO:0007669"/>
    <property type="project" value="UniProtKB-KW"/>
</dbReference>
<gene>
    <name evidence="9" type="ORF">DME_LOCUS1861</name>
</gene>
<evidence type="ECO:0000313" key="12">
    <source>
        <dbReference type="WBParaSite" id="DME_0000759401-mRNA-1"/>
    </source>
</evidence>
<feature type="domain" description="MSL3 chromodomain-like" evidence="8">
    <location>
        <begin position="17"/>
        <end position="71"/>
    </location>
</feature>
<dbReference type="InterPro" id="IPR016197">
    <property type="entry name" value="Chromo-like_dom_sf"/>
</dbReference>
<dbReference type="WBParaSite" id="DME_0000759401-mRNA-1">
    <property type="protein sequence ID" value="DME_0000759401-mRNA-1"/>
    <property type="gene ID" value="DME_0000759401"/>
</dbReference>
<dbReference type="Gene3D" id="1.10.274.30">
    <property type="entry name" value="MRG domain"/>
    <property type="match status" value="1"/>
</dbReference>
<proteinExistence type="predicted"/>
<dbReference type="GO" id="GO:0006355">
    <property type="term" value="P:regulation of DNA-templated transcription"/>
    <property type="evidence" value="ECO:0007669"/>
    <property type="project" value="InterPro"/>
</dbReference>
<keyword evidence="3" id="KW-0805">Transcription regulation</keyword>
<evidence type="ECO:0000313" key="11">
    <source>
        <dbReference type="Proteomes" id="UP000274756"/>
    </source>
</evidence>
<dbReference type="InterPro" id="IPR053820">
    <property type="entry name" value="MSL3_chromo-like"/>
</dbReference>
<dbReference type="Pfam" id="PF22732">
    <property type="entry name" value="MSL3_chromo-like"/>
    <property type="match status" value="1"/>
</dbReference>
<dbReference type="Proteomes" id="UP000038040">
    <property type="component" value="Unplaced"/>
</dbReference>
<evidence type="ECO:0000256" key="4">
    <source>
        <dbReference type="ARBA" id="ARBA00023163"/>
    </source>
</evidence>
<protein>
    <submittedName>
        <fullName evidence="12">MRG domain-containing protein</fullName>
    </submittedName>
</protein>
<dbReference type="Pfam" id="PF05712">
    <property type="entry name" value="MRG"/>
    <property type="match status" value="1"/>
</dbReference>
<feature type="compositionally biased region" description="Polar residues" evidence="6">
    <location>
        <begin position="116"/>
        <end position="131"/>
    </location>
</feature>
<evidence type="ECO:0000313" key="10">
    <source>
        <dbReference type="Proteomes" id="UP000038040"/>
    </source>
</evidence>
<dbReference type="STRING" id="318479.A0A0N4UIZ0"/>
<feature type="compositionally biased region" description="Basic and acidic residues" evidence="6">
    <location>
        <begin position="105"/>
        <end position="114"/>
    </location>
</feature>
<dbReference type="AlphaFoldDB" id="A0A0N4UIZ0"/>
<keyword evidence="11" id="KW-1185">Reference proteome</keyword>
<evidence type="ECO:0000259" key="7">
    <source>
        <dbReference type="Pfam" id="PF05712"/>
    </source>
</evidence>
<dbReference type="InterPro" id="IPR008676">
    <property type="entry name" value="MRG"/>
</dbReference>
<keyword evidence="5" id="KW-0539">Nucleus</keyword>
<evidence type="ECO:0000313" key="9">
    <source>
        <dbReference type="EMBL" id="VDN51888.1"/>
    </source>
</evidence>
<reference evidence="9 11" key="2">
    <citation type="submission" date="2018-11" db="EMBL/GenBank/DDBJ databases">
        <authorList>
            <consortium name="Pathogen Informatics"/>
        </authorList>
    </citation>
    <scope>NUCLEOTIDE SEQUENCE [LARGE SCALE GENOMIC DNA]</scope>
</reference>
<dbReference type="GO" id="GO:0005634">
    <property type="term" value="C:nucleus"/>
    <property type="evidence" value="ECO:0007669"/>
    <property type="project" value="UniProtKB-SubCell"/>
</dbReference>
<dbReference type="PROSITE" id="PS51640">
    <property type="entry name" value="MRG"/>
    <property type="match status" value="1"/>
</dbReference>
<dbReference type="InterPro" id="IPR038217">
    <property type="entry name" value="MRG_C_sf"/>
</dbReference>
<dbReference type="PANTHER" id="PTHR10880">
    <property type="entry name" value="MORTALITY FACTOR 4-LIKE PROTEIN"/>
    <property type="match status" value="1"/>
</dbReference>
<dbReference type="EMBL" id="UYYG01000034">
    <property type="protein sequence ID" value="VDN51888.1"/>
    <property type="molecule type" value="Genomic_DNA"/>
</dbReference>
<accession>A0A0N4UIZ0</accession>
<dbReference type="Proteomes" id="UP000274756">
    <property type="component" value="Unassembled WGS sequence"/>
</dbReference>